<accession>A0A0B6X7M8</accession>
<organism evidence="1 2">
    <name type="scientific">Xenorhabdus bovienii</name>
    <name type="common">Xenorhabdus nematophila subsp. bovienii</name>
    <dbReference type="NCBI Taxonomy" id="40576"/>
    <lineage>
        <taxon>Bacteria</taxon>
        <taxon>Pseudomonadati</taxon>
        <taxon>Pseudomonadota</taxon>
        <taxon>Gammaproteobacteria</taxon>
        <taxon>Enterobacterales</taxon>
        <taxon>Morganellaceae</taxon>
        <taxon>Xenorhabdus</taxon>
    </lineage>
</organism>
<dbReference type="KEGG" id="xbv:XBW1_1346"/>
<sequence>MLAFATDGIGFIEDGGNAFLFC</sequence>
<name>A0A0B6X7M8_XENBV</name>
<protein>
    <submittedName>
        <fullName evidence="1">Uncharacterized protein</fullName>
    </submittedName>
</protein>
<dbReference type="EMBL" id="FO818637">
    <property type="protein sequence ID" value="CDM88703.1"/>
    <property type="molecule type" value="Genomic_DNA"/>
</dbReference>
<dbReference type="AlphaFoldDB" id="A0A0B6X7M8"/>
<dbReference type="Proteomes" id="UP000032930">
    <property type="component" value="Chromosome"/>
</dbReference>
<reference evidence="1 2" key="1">
    <citation type="submission" date="2014-02" db="EMBL/GenBank/DDBJ databases">
        <authorList>
            <person name="Genoscope - CEA"/>
        </authorList>
    </citation>
    <scope>NUCLEOTIDE SEQUENCE [LARGE SCALE GENOMIC DNA]</scope>
    <source>
        <strain evidence="1 2">CS03</strain>
    </source>
</reference>
<evidence type="ECO:0000313" key="2">
    <source>
        <dbReference type="Proteomes" id="UP000032930"/>
    </source>
</evidence>
<gene>
    <name evidence="1" type="ORF">XBW1_1346</name>
</gene>
<proteinExistence type="predicted"/>
<evidence type="ECO:0000313" key="1">
    <source>
        <dbReference type="EMBL" id="CDM88703.1"/>
    </source>
</evidence>